<dbReference type="PROSITE" id="PS51782">
    <property type="entry name" value="LYSM"/>
    <property type="match status" value="1"/>
</dbReference>
<feature type="domain" description="LysM" evidence="4">
    <location>
        <begin position="132"/>
        <end position="181"/>
    </location>
</feature>
<sequence length="212" mass="22707">MYRAPIALAVTLAVAVFTALAPATAVHAAPPPPPPGPLPARVPDECAKDQWPWGCIAECESSGRWDVDSGNGFYGGLQFWPSTWEEFGGLRYAPRADLATREQQIAVAQEVLAVQGWEAWPECSKRYGLKGRMYTVRAGDSLASIAAKYGVQGGWRGLYAANEDVVGPRPDRIAIGTLLVIPEGSTRSRELPPAHAAFGPPAPVVPVRPPLR</sequence>
<dbReference type="CDD" id="cd00118">
    <property type="entry name" value="LysM"/>
    <property type="match status" value="1"/>
</dbReference>
<evidence type="ECO:0000259" key="4">
    <source>
        <dbReference type="PROSITE" id="PS51782"/>
    </source>
</evidence>
<dbReference type="InterPro" id="IPR023346">
    <property type="entry name" value="Lysozyme-like_dom_sf"/>
</dbReference>
<keyword evidence="3" id="KW-0732">Signal</keyword>
<dbReference type="SUPFAM" id="SSF54106">
    <property type="entry name" value="LysM domain"/>
    <property type="match status" value="1"/>
</dbReference>
<accession>A0ABT6LKB3</accession>
<dbReference type="InterPro" id="IPR018392">
    <property type="entry name" value="LysM"/>
</dbReference>
<evidence type="ECO:0000256" key="2">
    <source>
        <dbReference type="ARBA" id="ARBA00022801"/>
    </source>
</evidence>
<organism evidence="5 6">
    <name type="scientific">Streptomyces pseudovenezuelae</name>
    <dbReference type="NCBI Taxonomy" id="67350"/>
    <lineage>
        <taxon>Bacteria</taxon>
        <taxon>Bacillati</taxon>
        <taxon>Actinomycetota</taxon>
        <taxon>Actinomycetes</taxon>
        <taxon>Kitasatosporales</taxon>
        <taxon>Streptomycetaceae</taxon>
        <taxon>Streptomyces</taxon>
        <taxon>Streptomyces aurantiacus group</taxon>
    </lineage>
</organism>
<dbReference type="SMART" id="SM00257">
    <property type="entry name" value="LysM"/>
    <property type="match status" value="1"/>
</dbReference>
<evidence type="ECO:0000313" key="5">
    <source>
        <dbReference type="EMBL" id="MDH6216735.1"/>
    </source>
</evidence>
<evidence type="ECO:0000313" key="6">
    <source>
        <dbReference type="Proteomes" id="UP001160499"/>
    </source>
</evidence>
<dbReference type="Proteomes" id="UP001160499">
    <property type="component" value="Unassembled WGS sequence"/>
</dbReference>
<protein>
    <submittedName>
        <fullName evidence="5">Nucleoid-associated protein YgaU</fullName>
    </submittedName>
</protein>
<name>A0ABT6LKB3_9ACTN</name>
<keyword evidence="6" id="KW-1185">Reference proteome</keyword>
<dbReference type="Pfam" id="PF06737">
    <property type="entry name" value="Transglycosylas"/>
    <property type="match status" value="1"/>
</dbReference>
<feature type="signal peptide" evidence="3">
    <location>
        <begin position="1"/>
        <end position="28"/>
    </location>
</feature>
<evidence type="ECO:0000256" key="1">
    <source>
        <dbReference type="ARBA" id="ARBA00010830"/>
    </source>
</evidence>
<dbReference type="InterPro" id="IPR036779">
    <property type="entry name" value="LysM_dom_sf"/>
</dbReference>
<dbReference type="CDD" id="cd13925">
    <property type="entry name" value="RPF"/>
    <property type="match status" value="1"/>
</dbReference>
<evidence type="ECO:0000256" key="3">
    <source>
        <dbReference type="SAM" id="SignalP"/>
    </source>
</evidence>
<dbReference type="SUPFAM" id="SSF53955">
    <property type="entry name" value="Lysozyme-like"/>
    <property type="match status" value="1"/>
</dbReference>
<gene>
    <name evidence="5" type="ORF">M2283_004053</name>
</gene>
<dbReference type="Pfam" id="PF01476">
    <property type="entry name" value="LysM"/>
    <property type="match status" value="1"/>
</dbReference>
<dbReference type="EMBL" id="JARXVH010000006">
    <property type="protein sequence ID" value="MDH6216735.1"/>
    <property type="molecule type" value="Genomic_DNA"/>
</dbReference>
<dbReference type="RefSeq" id="WP_280877693.1">
    <property type="nucleotide sequence ID" value="NZ_JARXVH010000006.1"/>
</dbReference>
<comment type="similarity">
    <text evidence="1">Belongs to the transglycosylase family. Rpf subfamily.</text>
</comment>
<feature type="chain" id="PRO_5046822924" evidence="3">
    <location>
        <begin position="29"/>
        <end position="212"/>
    </location>
</feature>
<reference evidence="5 6" key="1">
    <citation type="submission" date="2023-04" db="EMBL/GenBank/DDBJ databases">
        <title>Forest soil microbial communities from Buena Vista Peninsula, Colon Province, Panama.</title>
        <authorList>
            <person name="Bouskill N."/>
        </authorList>
    </citation>
    <scope>NUCLEOTIDE SEQUENCE [LARGE SCALE GENOMIC DNA]</scope>
    <source>
        <strain evidence="5 6">GGS1</strain>
    </source>
</reference>
<comment type="caution">
    <text evidence="5">The sequence shown here is derived from an EMBL/GenBank/DDBJ whole genome shotgun (WGS) entry which is preliminary data.</text>
</comment>
<dbReference type="InterPro" id="IPR010618">
    <property type="entry name" value="RPF"/>
</dbReference>
<proteinExistence type="inferred from homology"/>
<dbReference type="Gene3D" id="3.10.350.10">
    <property type="entry name" value="LysM domain"/>
    <property type="match status" value="1"/>
</dbReference>
<dbReference type="Gene3D" id="1.10.530.10">
    <property type="match status" value="1"/>
</dbReference>
<keyword evidence="2" id="KW-0378">Hydrolase</keyword>